<reference evidence="2" key="1">
    <citation type="submission" date="2022-11" db="UniProtKB">
        <authorList>
            <consortium name="WormBaseParasite"/>
        </authorList>
    </citation>
    <scope>IDENTIFICATION</scope>
</reference>
<name>A0A915JUH0_ROMCU</name>
<sequence length="60" mass="6568">MLSRLTVCRPYPYGLDYLPSSAAGTPTLNAWSTKESLNSSDAAVPSNNRKVAWINPKSNR</sequence>
<organism evidence="1 2">
    <name type="scientific">Romanomermis culicivorax</name>
    <name type="common">Nematode worm</name>
    <dbReference type="NCBI Taxonomy" id="13658"/>
    <lineage>
        <taxon>Eukaryota</taxon>
        <taxon>Metazoa</taxon>
        <taxon>Ecdysozoa</taxon>
        <taxon>Nematoda</taxon>
        <taxon>Enoplea</taxon>
        <taxon>Dorylaimia</taxon>
        <taxon>Mermithida</taxon>
        <taxon>Mermithoidea</taxon>
        <taxon>Mermithidae</taxon>
        <taxon>Romanomermis</taxon>
    </lineage>
</organism>
<proteinExistence type="predicted"/>
<accession>A0A915JUH0</accession>
<dbReference type="Proteomes" id="UP000887565">
    <property type="component" value="Unplaced"/>
</dbReference>
<keyword evidence="1" id="KW-1185">Reference proteome</keyword>
<evidence type="ECO:0000313" key="1">
    <source>
        <dbReference type="Proteomes" id="UP000887565"/>
    </source>
</evidence>
<dbReference type="WBParaSite" id="nRc.2.0.1.t29714-RA">
    <property type="protein sequence ID" value="nRc.2.0.1.t29714-RA"/>
    <property type="gene ID" value="nRc.2.0.1.g29714"/>
</dbReference>
<dbReference type="AlphaFoldDB" id="A0A915JUH0"/>
<protein>
    <submittedName>
        <fullName evidence="2">Uncharacterized protein</fullName>
    </submittedName>
</protein>
<evidence type="ECO:0000313" key="2">
    <source>
        <dbReference type="WBParaSite" id="nRc.2.0.1.t29714-RA"/>
    </source>
</evidence>